<evidence type="ECO:0000313" key="2">
    <source>
        <dbReference type="Proteomes" id="UP000887458"/>
    </source>
</evidence>
<organism evidence="1 2">
    <name type="scientific">Dermatophagoides pteronyssinus</name>
    <name type="common">European house dust mite</name>
    <dbReference type="NCBI Taxonomy" id="6956"/>
    <lineage>
        <taxon>Eukaryota</taxon>
        <taxon>Metazoa</taxon>
        <taxon>Ecdysozoa</taxon>
        <taxon>Arthropoda</taxon>
        <taxon>Chelicerata</taxon>
        <taxon>Arachnida</taxon>
        <taxon>Acari</taxon>
        <taxon>Acariformes</taxon>
        <taxon>Sarcoptiformes</taxon>
        <taxon>Astigmata</taxon>
        <taxon>Psoroptidia</taxon>
        <taxon>Analgoidea</taxon>
        <taxon>Pyroglyphidae</taxon>
        <taxon>Dermatophagoidinae</taxon>
        <taxon>Dermatophagoides</taxon>
    </lineage>
</organism>
<dbReference type="EMBL" id="NJHN03000010">
    <property type="protein sequence ID" value="KAH9426434.1"/>
    <property type="molecule type" value="Genomic_DNA"/>
</dbReference>
<keyword evidence="2" id="KW-1185">Reference proteome</keyword>
<reference evidence="1 2" key="2">
    <citation type="journal article" date="2022" name="Mol. Biol. Evol.">
        <title>Comparative Genomics Reveals Insights into the Divergent Evolution of Astigmatic Mites and Household Pest Adaptations.</title>
        <authorList>
            <person name="Xiong Q."/>
            <person name="Wan A.T."/>
            <person name="Liu X."/>
            <person name="Fung C.S."/>
            <person name="Xiao X."/>
            <person name="Malainual N."/>
            <person name="Hou J."/>
            <person name="Wang L."/>
            <person name="Wang M."/>
            <person name="Yang K.Y."/>
            <person name="Cui Y."/>
            <person name="Leung E.L."/>
            <person name="Nong W."/>
            <person name="Shin S.K."/>
            <person name="Au S.W."/>
            <person name="Jeong K.Y."/>
            <person name="Chew F.T."/>
            <person name="Hui J.H."/>
            <person name="Leung T.F."/>
            <person name="Tungtrongchitr A."/>
            <person name="Zhong N."/>
            <person name="Liu Z."/>
            <person name="Tsui S.K."/>
        </authorList>
    </citation>
    <scope>NUCLEOTIDE SEQUENCE [LARGE SCALE GENOMIC DNA]</scope>
    <source>
        <strain evidence="1">Derp</strain>
    </source>
</reference>
<name>A0ABQ8JV22_DERPT</name>
<sequence length="68" mass="8259">MNYCSEKRENLRMQFSSRIKSLSKYWNFPIVFPTFTMKLTSKEEEEKNDSKEILLVEFSLKQFCIDNH</sequence>
<gene>
    <name evidence="1" type="ORF">DERP_011003</name>
</gene>
<proteinExistence type="predicted"/>
<comment type="caution">
    <text evidence="1">The sequence shown here is derived from an EMBL/GenBank/DDBJ whole genome shotgun (WGS) entry which is preliminary data.</text>
</comment>
<accession>A0ABQ8JV22</accession>
<reference evidence="1 2" key="1">
    <citation type="journal article" date="2018" name="J. Allergy Clin. Immunol.">
        <title>High-quality assembly of Dermatophagoides pteronyssinus genome and transcriptome reveals a wide range of novel allergens.</title>
        <authorList>
            <person name="Liu X.Y."/>
            <person name="Yang K.Y."/>
            <person name="Wang M.Q."/>
            <person name="Kwok J.S."/>
            <person name="Zeng X."/>
            <person name="Yang Z."/>
            <person name="Xiao X.J."/>
            <person name="Lau C.P."/>
            <person name="Li Y."/>
            <person name="Huang Z.M."/>
            <person name="Ba J.G."/>
            <person name="Yim A.K."/>
            <person name="Ouyang C.Y."/>
            <person name="Ngai S.M."/>
            <person name="Chan T.F."/>
            <person name="Leung E.L."/>
            <person name="Liu L."/>
            <person name="Liu Z.G."/>
            <person name="Tsui S.K."/>
        </authorList>
    </citation>
    <scope>NUCLEOTIDE SEQUENCE [LARGE SCALE GENOMIC DNA]</scope>
    <source>
        <strain evidence="1">Derp</strain>
    </source>
</reference>
<dbReference type="Proteomes" id="UP000887458">
    <property type="component" value="Unassembled WGS sequence"/>
</dbReference>
<protein>
    <submittedName>
        <fullName evidence="1">Uncharacterized protein</fullName>
    </submittedName>
</protein>
<evidence type="ECO:0000313" key="1">
    <source>
        <dbReference type="EMBL" id="KAH9426434.1"/>
    </source>
</evidence>